<organism evidence="4 5">
    <name type="scientific">Ictalurus punctatus</name>
    <name type="common">Channel catfish</name>
    <name type="synonym">Silurus punctatus</name>
    <dbReference type="NCBI Taxonomy" id="7998"/>
    <lineage>
        <taxon>Eukaryota</taxon>
        <taxon>Metazoa</taxon>
        <taxon>Chordata</taxon>
        <taxon>Craniata</taxon>
        <taxon>Vertebrata</taxon>
        <taxon>Euteleostomi</taxon>
        <taxon>Actinopterygii</taxon>
        <taxon>Neopterygii</taxon>
        <taxon>Teleostei</taxon>
        <taxon>Ostariophysi</taxon>
        <taxon>Siluriformes</taxon>
        <taxon>Ictaluridae</taxon>
        <taxon>Ictalurus</taxon>
    </lineage>
</organism>
<keyword evidence="1" id="KW-1015">Disulfide bond</keyword>
<dbReference type="InterPro" id="IPR003599">
    <property type="entry name" value="Ig_sub"/>
</dbReference>
<reference evidence="4" key="1">
    <citation type="journal article" date="2016" name="Nat. Commun.">
        <title>The channel catfish genome sequence provides insights into the evolution of scale formation in teleosts.</title>
        <authorList>
            <person name="Liu Z."/>
            <person name="Liu S."/>
            <person name="Yao J."/>
            <person name="Bao L."/>
            <person name="Zhang J."/>
            <person name="Li Y."/>
            <person name="Jiang C."/>
            <person name="Sun L."/>
            <person name="Wang R."/>
            <person name="Zhang Y."/>
            <person name="Zhou T."/>
            <person name="Zeng Q."/>
            <person name="Fu Q."/>
            <person name="Gao S."/>
            <person name="Li N."/>
            <person name="Koren S."/>
            <person name="Jiang Y."/>
            <person name="Zimin A."/>
            <person name="Xu P."/>
            <person name="Phillippy A.M."/>
            <person name="Geng X."/>
            <person name="Song L."/>
            <person name="Sun F."/>
            <person name="Li C."/>
            <person name="Wang X."/>
            <person name="Chen A."/>
            <person name="Jin Y."/>
            <person name="Yuan Z."/>
            <person name="Yang Y."/>
            <person name="Tan S."/>
            <person name="Peatman E."/>
            <person name="Lu J."/>
            <person name="Qin Z."/>
            <person name="Dunham R."/>
            <person name="Li Z."/>
            <person name="Sonstegard T."/>
            <person name="Feng J."/>
            <person name="Danzmann R.G."/>
            <person name="Schroeder S."/>
            <person name="Scheffler B."/>
            <person name="Duke M.V."/>
            <person name="Ballard L."/>
            <person name="Kucuktas H."/>
            <person name="Kaltenboeck L."/>
            <person name="Liu H."/>
            <person name="Armbruster J."/>
            <person name="Xie Y."/>
            <person name="Kirby M.L."/>
            <person name="Tian Y."/>
            <person name="Flanagan M.E."/>
            <person name="Mu W."/>
            <person name="Waldbieser G.C."/>
        </authorList>
    </citation>
    <scope>NUCLEOTIDE SEQUENCE [LARGE SCALE GENOMIC DNA]</scope>
    <source>
        <strain evidence="4">SDA103</strain>
    </source>
</reference>
<dbReference type="Gene3D" id="2.60.40.10">
    <property type="entry name" value="Immunoglobulins"/>
    <property type="match status" value="2"/>
</dbReference>
<dbReference type="Pfam" id="PF13895">
    <property type="entry name" value="Ig_2"/>
    <property type="match status" value="1"/>
</dbReference>
<dbReference type="Proteomes" id="UP000221080">
    <property type="component" value="Chromosome 4"/>
</dbReference>
<dbReference type="GO" id="GO:0007166">
    <property type="term" value="P:cell surface receptor signaling pathway"/>
    <property type="evidence" value="ECO:0007669"/>
    <property type="project" value="UniProtKB-ARBA"/>
</dbReference>
<reference evidence="5" key="2">
    <citation type="submission" date="2025-08" db="UniProtKB">
        <authorList>
            <consortium name="RefSeq"/>
        </authorList>
    </citation>
    <scope>IDENTIFICATION</scope>
    <source>
        <tissue evidence="5">Blood</tissue>
    </source>
</reference>
<evidence type="ECO:0000313" key="5">
    <source>
        <dbReference type="RefSeq" id="XP_053533835.1"/>
    </source>
</evidence>
<dbReference type="InterPro" id="IPR050412">
    <property type="entry name" value="Ig-like_Receptors_ImmuneReg"/>
</dbReference>
<dbReference type="OrthoDB" id="8957767at2759"/>
<proteinExistence type="predicted"/>
<dbReference type="RefSeq" id="XP_053533835.1">
    <property type="nucleotide sequence ID" value="XM_053677860.1"/>
</dbReference>
<dbReference type="PROSITE" id="PS50835">
    <property type="entry name" value="IG_LIKE"/>
    <property type="match status" value="2"/>
</dbReference>
<dbReference type="AlphaFoldDB" id="A0A9F7R4L3"/>
<name>A0A9F7R4L3_ICTPU</name>
<dbReference type="InterPro" id="IPR013783">
    <property type="entry name" value="Ig-like_fold"/>
</dbReference>
<protein>
    <submittedName>
        <fullName evidence="5">Uncharacterized protein LOC108261657</fullName>
    </submittedName>
</protein>
<dbReference type="InterPro" id="IPR007110">
    <property type="entry name" value="Ig-like_dom"/>
</dbReference>
<dbReference type="InterPro" id="IPR036179">
    <property type="entry name" value="Ig-like_dom_sf"/>
</dbReference>
<evidence type="ECO:0000259" key="3">
    <source>
        <dbReference type="PROSITE" id="PS50835"/>
    </source>
</evidence>
<dbReference type="PANTHER" id="PTHR11738">
    <property type="entry name" value="MHC CLASS I NK CELL RECEPTOR"/>
    <property type="match status" value="1"/>
</dbReference>
<accession>A0A9F7R4L3</accession>
<keyword evidence="4" id="KW-1185">Reference proteome</keyword>
<keyword evidence="2" id="KW-0393">Immunoglobulin domain</keyword>
<dbReference type="GO" id="GO:0002764">
    <property type="term" value="P:immune response-regulating signaling pathway"/>
    <property type="evidence" value="ECO:0007669"/>
    <property type="project" value="TreeGrafter"/>
</dbReference>
<dbReference type="PANTHER" id="PTHR11738:SF186">
    <property type="entry name" value="OSTEOCLAST-ASSOCIATED IMMUNOGLOBULIN-LIKE RECEPTOR"/>
    <property type="match status" value="1"/>
</dbReference>
<evidence type="ECO:0000256" key="1">
    <source>
        <dbReference type="ARBA" id="ARBA00023157"/>
    </source>
</evidence>
<dbReference type="KEGG" id="ipu:108261657"/>
<dbReference type="SMART" id="SM00409">
    <property type="entry name" value="IG"/>
    <property type="match status" value="2"/>
</dbReference>
<dbReference type="SUPFAM" id="SSF48726">
    <property type="entry name" value="Immunoglobulin"/>
    <property type="match status" value="2"/>
</dbReference>
<feature type="domain" description="Ig-like" evidence="3">
    <location>
        <begin position="133"/>
        <end position="216"/>
    </location>
</feature>
<dbReference type="InterPro" id="IPR013151">
    <property type="entry name" value="Immunoglobulin_dom"/>
</dbReference>
<dbReference type="GeneID" id="108261657"/>
<sequence>MDTCHTTIYIYLMIAASVSPSEGDALEIFPAQIFGPSTAKVGENLELKCLISNIQSSNTEIHMYLCKNGVGERLELLVNKDEHTFTLRNISLRDSGTYSCVYSFTKYLPENVTGSGMNSIHVRVTGDALKIFPAQIFGPSTAKVGENVALTCSISNIQSSNTHVHMYLVKNGVGERLEPLGNKNEHTFTLRNISLLDSGTYSCVYSFTKYHPKNITGSGMNSIHVRVTGDEKSTVPTDPVKNAVVSLATLLLVGVVFIEMYRYRRIIHDKLCQNQGQSSEPANMNNSQGLGQVNQTVNRNEFYSDMGEYATIPEVGGNIRPLAAHDSANMVVYTLAVPSEIYSLVQEHENKPALQREAGQPEAAAVYAQVVKKKRKQLANDFFHPQYE</sequence>
<evidence type="ECO:0000313" key="4">
    <source>
        <dbReference type="Proteomes" id="UP000221080"/>
    </source>
</evidence>
<gene>
    <name evidence="5" type="primary">LOC108261657</name>
</gene>
<dbReference type="Pfam" id="PF00047">
    <property type="entry name" value="ig"/>
    <property type="match status" value="1"/>
</dbReference>
<evidence type="ECO:0000256" key="2">
    <source>
        <dbReference type="ARBA" id="ARBA00023319"/>
    </source>
</evidence>
<feature type="domain" description="Ig-like" evidence="3">
    <location>
        <begin position="30"/>
        <end position="113"/>
    </location>
</feature>